<keyword evidence="3" id="KW-1185">Reference proteome</keyword>
<evidence type="ECO:0000313" key="2">
    <source>
        <dbReference type="EMBL" id="MEZ7514674.1"/>
    </source>
</evidence>
<keyword evidence="1" id="KW-0812">Transmembrane</keyword>
<protein>
    <submittedName>
        <fullName evidence="2">Uncharacterized protein</fullName>
    </submittedName>
</protein>
<evidence type="ECO:0000256" key="1">
    <source>
        <dbReference type="SAM" id="Phobius"/>
    </source>
</evidence>
<feature type="transmembrane region" description="Helical" evidence="1">
    <location>
        <begin position="46"/>
        <end position="65"/>
    </location>
</feature>
<sequence length="98" mass="11165">MLQILLSNTANAIKYIVWVSLVIVAIPLCIYSILNLYFHDFTMEMGFGFWILFSVLTVVGIIVLIKPIFWILKGVEVLTESALKKFQKNNSSESCMCK</sequence>
<keyword evidence="1" id="KW-1133">Transmembrane helix</keyword>
<dbReference type="RefSeq" id="WP_371568677.1">
    <property type="nucleotide sequence ID" value="NZ_JASMRN010000003.1"/>
</dbReference>
<organism evidence="2 3">
    <name type="scientific">Flavobacterium frigidarium</name>
    <dbReference type="NCBI Taxonomy" id="99286"/>
    <lineage>
        <taxon>Bacteria</taxon>
        <taxon>Pseudomonadati</taxon>
        <taxon>Bacteroidota</taxon>
        <taxon>Flavobacteriia</taxon>
        <taxon>Flavobacteriales</taxon>
        <taxon>Flavobacteriaceae</taxon>
        <taxon>Flavobacterium</taxon>
    </lineage>
</organism>
<dbReference type="Proteomes" id="UP001568894">
    <property type="component" value="Unassembled WGS sequence"/>
</dbReference>
<comment type="caution">
    <text evidence="2">The sequence shown here is derived from an EMBL/GenBank/DDBJ whole genome shotgun (WGS) entry which is preliminary data.</text>
</comment>
<reference evidence="2 3" key="1">
    <citation type="submission" date="2023-05" db="EMBL/GenBank/DDBJ databases">
        <title>Adaptations of aquatic viruses from atmosphere-close ecosystems of the Central Arctic Ocean.</title>
        <authorList>
            <person name="Rahlff J."/>
            <person name="Holmfeldt K."/>
        </authorList>
    </citation>
    <scope>NUCLEOTIDE SEQUENCE [LARGE SCALE GENOMIC DNA]</scope>
    <source>
        <strain evidence="2 3">Arc14</strain>
    </source>
</reference>
<feature type="transmembrane region" description="Helical" evidence="1">
    <location>
        <begin position="12"/>
        <end position="34"/>
    </location>
</feature>
<evidence type="ECO:0000313" key="3">
    <source>
        <dbReference type="Proteomes" id="UP001568894"/>
    </source>
</evidence>
<gene>
    <name evidence="2" type="ORF">QO192_05175</name>
</gene>
<dbReference type="EMBL" id="JASMRN010000003">
    <property type="protein sequence ID" value="MEZ7514674.1"/>
    <property type="molecule type" value="Genomic_DNA"/>
</dbReference>
<keyword evidence="1" id="KW-0472">Membrane</keyword>
<accession>A0ABV4KAM1</accession>
<proteinExistence type="predicted"/>
<name>A0ABV4KAM1_9FLAO</name>